<evidence type="ECO:0000256" key="7">
    <source>
        <dbReference type="ARBA" id="ARBA00022989"/>
    </source>
</evidence>
<feature type="transmembrane region" description="Helical" evidence="9">
    <location>
        <begin position="57"/>
        <end position="79"/>
    </location>
</feature>
<keyword evidence="3 9" id="KW-0813">Transport</keyword>
<keyword evidence="4" id="KW-1003">Cell membrane</keyword>
<dbReference type="Gene3D" id="1.10.3720.10">
    <property type="entry name" value="MetI-like"/>
    <property type="match status" value="1"/>
</dbReference>
<feature type="transmembrane region" description="Helical" evidence="9">
    <location>
        <begin position="99"/>
        <end position="118"/>
    </location>
</feature>
<evidence type="ECO:0000256" key="9">
    <source>
        <dbReference type="RuleBase" id="RU363032"/>
    </source>
</evidence>
<sequence>MKLDKLTAVFGVLGGILVIFLFLPIVDIFFEQFTLNLDIFLQTLTEVSTLKATGMSVFAAFVSVVISFLFGVPLAYILVKKKFWGKRIVEGIIDLPMAIPHTVAGIALLTVLGSGGIIGGATEGFIRFEYAFPGIVAAMTFVSAPFLIISAKEGFQSVDPNLENVARSLGASEWQSFVKISFPLAFPQIFSGAVMSWARAVSEFSAVIMLVGFYPMISPGLIWSRFYGENLMSAMAVAVVLLLVVLPTFIILRTLGGRAFDKY</sequence>
<evidence type="ECO:0000256" key="5">
    <source>
        <dbReference type="ARBA" id="ARBA00022505"/>
    </source>
</evidence>
<dbReference type="CDD" id="cd06261">
    <property type="entry name" value="TM_PBP2"/>
    <property type="match status" value="1"/>
</dbReference>
<evidence type="ECO:0000259" key="10">
    <source>
        <dbReference type="PROSITE" id="PS50928"/>
    </source>
</evidence>
<protein>
    <recommendedName>
        <fullName evidence="10">ABC transmembrane type-1 domain-containing protein</fullName>
    </recommendedName>
</protein>
<dbReference type="InterPro" id="IPR000515">
    <property type="entry name" value="MetI-like"/>
</dbReference>
<comment type="caution">
    <text evidence="11">The sequence shown here is derived from an EMBL/GenBank/DDBJ whole genome shotgun (WGS) entry which is preliminary data.</text>
</comment>
<comment type="similarity">
    <text evidence="2 9">Belongs to the binding-protein-dependent transport system permease family.</text>
</comment>
<feature type="domain" description="ABC transmembrane type-1" evidence="10">
    <location>
        <begin position="53"/>
        <end position="252"/>
    </location>
</feature>
<keyword evidence="8 9" id="KW-0472">Membrane</keyword>
<evidence type="ECO:0000256" key="1">
    <source>
        <dbReference type="ARBA" id="ARBA00004651"/>
    </source>
</evidence>
<name>A0ABR5TM65_9EURY</name>
<proteinExistence type="inferred from homology"/>
<dbReference type="EMBL" id="LHYI01000020">
    <property type="protein sequence ID" value="KXB08393.1"/>
    <property type="molecule type" value="Genomic_DNA"/>
</dbReference>
<evidence type="ECO:0000313" key="12">
    <source>
        <dbReference type="Proteomes" id="UP000070633"/>
    </source>
</evidence>
<evidence type="ECO:0000256" key="8">
    <source>
        <dbReference type="ARBA" id="ARBA00023136"/>
    </source>
</evidence>
<dbReference type="PANTHER" id="PTHR30183">
    <property type="entry name" value="MOLYBDENUM TRANSPORT SYSTEM PERMEASE PROTEIN MODB"/>
    <property type="match status" value="1"/>
</dbReference>
<feature type="transmembrane region" description="Helical" evidence="9">
    <location>
        <begin position="232"/>
        <end position="252"/>
    </location>
</feature>
<keyword evidence="7 9" id="KW-1133">Transmembrane helix</keyword>
<feature type="transmembrane region" description="Helical" evidence="9">
    <location>
        <begin position="130"/>
        <end position="149"/>
    </location>
</feature>
<gene>
    <name evidence="11" type="ORF">AKJ55_01080</name>
</gene>
<dbReference type="PROSITE" id="PS50928">
    <property type="entry name" value="ABC_TM1"/>
    <property type="match status" value="1"/>
</dbReference>
<evidence type="ECO:0000256" key="3">
    <source>
        <dbReference type="ARBA" id="ARBA00022448"/>
    </source>
</evidence>
<keyword evidence="5" id="KW-0500">Molybdenum</keyword>
<evidence type="ECO:0000256" key="6">
    <source>
        <dbReference type="ARBA" id="ARBA00022692"/>
    </source>
</evidence>
<organism evidence="11 12">
    <name type="scientific">candidate division MSBL1 archaeon SCGC-AAA382M17</name>
    <dbReference type="NCBI Taxonomy" id="1698284"/>
    <lineage>
        <taxon>Archaea</taxon>
        <taxon>Methanobacteriati</taxon>
        <taxon>Methanobacteriota</taxon>
        <taxon>candidate division MSBL1</taxon>
    </lineage>
</organism>
<comment type="subcellular location">
    <subcellularLocation>
        <location evidence="1 9">Cell membrane</location>
        <topology evidence="1 9">Multi-pass membrane protein</topology>
    </subcellularLocation>
</comment>
<feature type="transmembrane region" description="Helical" evidence="9">
    <location>
        <begin position="7"/>
        <end position="30"/>
    </location>
</feature>
<dbReference type="Proteomes" id="UP000070633">
    <property type="component" value="Unassembled WGS sequence"/>
</dbReference>
<dbReference type="PANTHER" id="PTHR30183:SF3">
    <property type="entry name" value="MOLYBDENUM TRANSPORT SYSTEM PERMEASE PROTEIN MODB"/>
    <property type="match status" value="1"/>
</dbReference>
<reference evidence="11 12" key="1">
    <citation type="journal article" date="2016" name="Sci. Rep.">
        <title>Metabolic traits of an uncultured archaeal lineage -MSBL1- from brine pools of the Red Sea.</title>
        <authorList>
            <person name="Mwirichia R."/>
            <person name="Alam I."/>
            <person name="Rashid M."/>
            <person name="Vinu M."/>
            <person name="Ba-Alawi W."/>
            <person name="Anthony Kamau A."/>
            <person name="Kamanda Ngugi D."/>
            <person name="Goker M."/>
            <person name="Klenk H.P."/>
            <person name="Bajic V."/>
            <person name="Stingl U."/>
        </authorList>
    </citation>
    <scope>NUCLEOTIDE SEQUENCE [LARGE SCALE GENOMIC DNA]</scope>
    <source>
        <strain evidence="11">SCGC-AAA382M17</strain>
    </source>
</reference>
<evidence type="ECO:0000256" key="2">
    <source>
        <dbReference type="ARBA" id="ARBA00009306"/>
    </source>
</evidence>
<feature type="transmembrane region" description="Helical" evidence="9">
    <location>
        <begin position="204"/>
        <end position="226"/>
    </location>
</feature>
<dbReference type="Pfam" id="PF00528">
    <property type="entry name" value="BPD_transp_1"/>
    <property type="match status" value="1"/>
</dbReference>
<dbReference type="InterPro" id="IPR035906">
    <property type="entry name" value="MetI-like_sf"/>
</dbReference>
<evidence type="ECO:0000313" key="11">
    <source>
        <dbReference type="EMBL" id="KXB08393.1"/>
    </source>
</evidence>
<accession>A0ABR5TM65</accession>
<keyword evidence="6 9" id="KW-0812">Transmembrane</keyword>
<evidence type="ECO:0000256" key="4">
    <source>
        <dbReference type="ARBA" id="ARBA00022475"/>
    </source>
</evidence>
<keyword evidence="12" id="KW-1185">Reference proteome</keyword>
<dbReference type="SUPFAM" id="SSF161098">
    <property type="entry name" value="MetI-like"/>
    <property type="match status" value="1"/>
</dbReference>